<dbReference type="AlphaFoldDB" id="A0A7J9HML8"/>
<protein>
    <submittedName>
        <fullName evidence="2">Uncharacterized protein</fullName>
    </submittedName>
</protein>
<feature type="compositionally biased region" description="Polar residues" evidence="1">
    <location>
        <begin position="1"/>
        <end position="12"/>
    </location>
</feature>
<keyword evidence="3" id="KW-1185">Reference proteome</keyword>
<gene>
    <name evidence="2" type="ORF">Gohar_003010</name>
</gene>
<dbReference type="Proteomes" id="UP000593560">
    <property type="component" value="Unassembled WGS sequence"/>
</dbReference>
<name>A0A7J9HML8_9ROSI</name>
<comment type="caution">
    <text evidence="2">The sequence shown here is derived from an EMBL/GenBank/DDBJ whole genome shotgun (WGS) entry which is preliminary data.</text>
</comment>
<feature type="non-terminal residue" evidence="2">
    <location>
        <position position="1"/>
    </location>
</feature>
<feature type="region of interest" description="Disordered" evidence="1">
    <location>
        <begin position="1"/>
        <end position="21"/>
    </location>
</feature>
<dbReference type="OrthoDB" id="1002495at2759"/>
<evidence type="ECO:0000256" key="1">
    <source>
        <dbReference type="SAM" id="MobiDB-lite"/>
    </source>
</evidence>
<sequence length="42" mass="4471">SSQGGQKLNNSLRGLGSHFKSIGNSRIPLVESMEAVMNLILS</sequence>
<reference evidence="2 3" key="1">
    <citation type="journal article" date="2019" name="Genome Biol. Evol.">
        <title>Insights into the evolution of the New World diploid cottons (Gossypium, subgenus Houzingenia) based on genome sequencing.</title>
        <authorList>
            <person name="Grover C.E."/>
            <person name="Arick M.A. 2nd"/>
            <person name="Thrash A."/>
            <person name="Conover J.L."/>
            <person name="Sanders W.S."/>
            <person name="Peterson D.G."/>
            <person name="Frelichowski J.E."/>
            <person name="Scheffler J.A."/>
            <person name="Scheffler B.E."/>
            <person name="Wendel J.F."/>
        </authorList>
    </citation>
    <scope>NUCLEOTIDE SEQUENCE [LARGE SCALE GENOMIC DNA]</scope>
    <source>
        <strain evidence="2">0</strain>
        <tissue evidence="2">Leaf</tissue>
    </source>
</reference>
<evidence type="ECO:0000313" key="2">
    <source>
        <dbReference type="EMBL" id="MBA0811077.1"/>
    </source>
</evidence>
<evidence type="ECO:0000313" key="3">
    <source>
        <dbReference type="Proteomes" id="UP000593560"/>
    </source>
</evidence>
<dbReference type="EMBL" id="JABFAD010000010">
    <property type="protein sequence ID" value="MBA0811077.1"/>
    <property type="molecule type" value="Genomic_DNA"/>
</dbReference>
<accession>A0A7J9HML8</accession>
<proteinExistence type="predicted"/>
<organism evidence="2 3">
    <name type="scientific">Gossypium harknessii</name>
    <dbReference type="NCBI Taxonomy" id="34285"/>
    <lineage>
        <taxon>Eukaryota</taxon>
        <taxon>Viridiplantae</taxon>
        <taxon>Streptophyta</taxon>
        <taxon>Embryophyta</taxon>
        <taxon>Tracheophyta</taxon>
        <taxon>Spermatophyta</taxon>
        <taxon>Magnoliopsida</taxon>
        <taxon>eudicotyledons</taxon>
        <taxon>Gunneridae</taxon>
        <taxon>Pentapetalae</taxon>
        <taxon>rosids</taxon>
        <taxon>malvids</taxon>
        <taxon>Malvales</taxon>
        <taxon>Malvaceae</taxon>
        <taxon>Malvoideae</taxon>
        <taxon>Gossypium</taxon>
    </lineage>
</organism>